<evidence type="ECO:0000313" key="1">
    <source>
        <dbReference type="EMBL" id="MBX70747.1"/>
    </source>
</evidence>
<protein>
    <submittedName>
        <fullName evidence="1">Uncharacterized protein</fullName>
    </submittedName>
</protein>
<reference evidence="1" key="1">
    <citation type="submission" date="2018-02" db="EMBL/GenBank/DDBJ databases">
        <title>Rhizophora mucronata_Transcriptome.</title>
        <authorList>
            <person name="Meera S.P."/>
            <person name="Sreeshan A."/>
            <person name="Augustine A."/>
        </authorList>
    </citation>
    <scope>NUCLEOTIDE SEQUENCE</scope>
    <source>
        <tissue evidence="1">Leaf</tissue>
    </source>
</reference>
<dbReference type="AlphaFoldDB" id="A0A2P2QUV0"/>
<organism evidence="1">
    <name type="scientific">Rhizophora mucronata</name>
    <name type="common">Asiatic mangrove</name>
    <dbReference type="NCBI Taxonomy" id="61149"/>
    <lineage>
        <taxon>Eukaryota</taxon>
        <taxon>Viridiplantae</taxon>
        <taxon>Streptophyta</taxon>
        <taxon>Embryophyta</taxon>
        <taxon>Tracheophyta</taxon>
        <taxon>Spermatophyta</taxon>
        <taxon>Magnoliopsida</taxon>
        <taxon>eudicotyledons</taxon>
        <taxon>Gunneridae</taxon>
        <taxon>Pentapetalae</taxon>
        <taxon>rosids</taxon>
        <taxon>fabids</taxon>
        <taxon>Malpighiales</taxon>
        <taxon>Rhizophoraceae</taxon>
        <taxon>Rhizophora</taxon>
    </lineage>
</organism>
<accession>A0A2P2QUV0</accession>
<sequence>MIMKAQDQWCGMIVSLPNWHDLNNEITITINIGFIQIDRTPGKDFSHLTIHDQHHDRLT</sequence>
<dbReference type="EMBL" id="GGEC01090263">
    <property type="protein sequence ID" value="MBX70747.1"/>
    <property type="molecule type" value="Transcribed_RNA"/>
</dbReference>
<proteinExistence type="predicted"/>
<name>A0A2P2QUV0_RHIMU</name>